<dbReference type="Gene3D" id="3.30.2320.10">
    <property type="entry name" value="hypothetical protein PF0899 domain"/>
    <property type="match status" value="1"/>
</dbReference>
<proteinExistence type="predicted"/>
<name>A0A2A2ZEC1_MYCAV</name>
<evidence type="ECO:0000259" key="2">
    <source>
        <dbReference type="Pfam" id="PF05065"/>
    </source>
</evidence>
<accession>A0A2A2ZEC1</accession>
<dbReference type="Proteomes" id="UP000217768">
    <property type="component" value="Unassembled WGS sequence"/>
</dbReference>
<comment type="caution">
    <text evidence="3">The sequence shown here is derived from an EMBL/GenBank/DDBJ whole genome shotgun (WGS) entry which is preliminary data.</text>
</comment>
<dbReference type="InterPro" id="IPR024455">
    <property type="entry name" value="Phage_capsid"/>
</dbReference>
<comment type="subcellular location">
    <subcellularLocation>
        <location evidence="1">Virion</location>
    </subcellularLocation>
</comment>
<evidence type="ECO:0000256" key="1">
    <source>
        <dbReference type="ARBA" id="ARBA00004328"/>
    </source>
</evidence>
<dbReference type="EMBL" id="NSFD01000051">
    <property type="protein sequence ID" value="PBA24804.1"/>
    <property type="molecule type" value="Genomic_DNA"/>
</dbReference>
<dbReference type="NCBIfam" id="TIGR01554">
    <property type="entry name" value="major_cap_HK97"/>
    <property type="match status" value="1"/>
</dbReference>
<dbReference type="SUPFAM" id="SSF56563">
    <property type="entry name" value="Major capsid protein gp5"/>
    <property type="match status" value="1"/>
</dbReference>
<protein>
    <submittedName>
        <fullName evidence="3">Phage major capsid protein</fullName>
    </submittedName>
</protein>
<organism evidence="3 4">
    <name type="scientific">Mycobacterium avium</name>
    <dbReference type="NCBI Taxonomy" id="1764"/>
    <lineage>
        <taxon>Bacteria</taxon>
        <taxon>Bacillati</taxon>
        <taxon>Actinomycetota</taxon>
        <taxon>Actinomycetes</taxon>
        <taxon>Mycobacteriales</taxon>
        <taxon>Mycobacteriaceae</taxon>
        <taxon>Mycobacterium</taxon>
        <taxon>Mycobacterium avium complex (MAC)</taxon>
    </lineage>
</organism>
<dbReference type="Gene3D" id="3.30.2400.10">
    <property type="entry name" value="Major capsid protein gp5"/>
    <property type="match status" value="1"/>
</dbReference>
<evidence type="ECO:0000313" key="4">
    <source>
        <dbReference type="Proteomes" id="UP000217768"/>
    </source>
</evidence>
<dbReference type="GeneID" id="75271874"/>
<gene>
    <name evidence="3" type="ORF">CKJ66_21630</name>
</gene>
<dbReference type="RefSeq" id="WP_033718402.1">
    <property type="nucleotide sequence ID" value="NZ_NSEY01000057.1"/>
</dbReference>
<evidence type="ECO:0000313" key="3">
    <source>
        <dbReference type="EMBL" id="PBA24804.1"/>
    </source>
</evidence>
<reference evidence="3 4" key="1">
    <citation type="submission" date="2017-08" db="EMBL/GenBank/DDBJ databases">
        <title>Phylogenetic analysis of Mycobacterium avium complex whole genomes.</title>
        <authorList>
            <person name="Caverly L.J."/>
            <person name="Spilker T."/>
            <person name="Lipuma J."/>
        </authorList>
    </citation>
    <scope>NUCLEOTIDE SEQUENCE [LARGE SCALE GENOMIC DNA]</scope>
    <source>
        <strain evidence="3 4">FLAC0165</strain>
    </source>
</reference>
<dbReference type="Pfam" id="PF05065">
    <property type="entry name" value="Phage_capsid"/>
    <property type="match status" value="1"/>
</dbReference>
<sequence>MAMQHTNTADAFSPTAFGKHLNTALQSESVALQVSTVVKTDKVSITFPIWDEDPAVNWLTELGTITATDGNTEGVTVTPSKVGGITRLSNELAEDSSPEVAELAVRGLVNQISHAIDTAFVGNATTNGPSGLLSITPSVVDTGAAITNTDPFVQAVFAAKAVGAKLTHWLMAPSTAETLAKIKKAETSNESLIEFDAHGELTVLGLPVLTLPSVDAETLFWGIPADRVVTVLRKDAEVTRSKDSGFYNDALDVRAITRVGVGFLHEAAVVRGTDAS</sequence>
<feature type="domain" description="Phage capsid-like C-terminal" evidence="2">
    <location>
        <begin position="14"/>
        <end position="272"/>
    </location>
</feature>
<dbReference type="InterPro" id="IPR054612">
    <property type="entry name" value="Phage_capsid-like_C"/>
</dbReference>
<dbReference type="AlphaFoldDB" id="A0A2A2ZEC1"/>